<feature type="domain" description="Retrotransposon Copia-like N-terminal" evidence="2">
    <location>
        <begin position="27"/>
        <end position="64"/>
    </location>
</feature>
<evidence type="ECO:0000313" key="3">
    <source>
        <dbReference type="EMBL" id="GEU42809.1"/>
    </source>
</evidence>
<dbReference type="InterPro" id="IPR029472">
    <property type="entry name" value="Copia-like_N"/>
</dbReference>
<dbReference type="InterPro" id="IPR013103">
    <property type="entry name" value="RVT_2"/>
</dbReference>
<dbReference type="AlphaFoldDB" id="A0A6L2K1A9"/>
<sequence>MTASSQTNTNQDNYEDTTSVNHPLFLHKNDHLGLILISKKLTGSENYSSWRISLMIPLNAKNKLKILTNDYPEPDSDSPLRALWERNNVMIISWILNTKLKGLWGEINALEASYMCTCNVFVQMVDSMEKRKVGKGQDDVSINECSTSRSQAGDAVFAKIGSFQNQLNQVMMMLQNPQGAKWMYKIKYNANGSVDKYRARLVAKAHTQQEGIDYTETFAPVAKNTNGIVMTQRKYTLNLIKYANLQNEKPAKTPLDPRIKLTYTEALHRVIRYIKISPGQGLFLPRHNPAILHAYYDSDWANYPNSKRSITGFGIFVGNTLISWHSKKQPVISRSSTKAEYRALADYSCKITWLISLLKDLGIFVTTLVRILCDNISTIALASNLVQHARTKHIELDCHFVRDKIKAGQIQVSYVPTKAQAADIFTKALITYPYRQCLSKLGMCDPYTLPAYGGDDSIQHKVNSISKSKVIKKEEEQSL</sequence>
<dbReference type="PANTHER" id="PTHR11439:SF511">
    <property type="match status" value="1"/>
</dbReference>
<dbReference type="Pfam" id="PF07727">
    <property type="entry name" value="RVT_2"/>
    <property type="match status" value="1"/>
</dbReference>
<name>A0A6L2K1A9_TANCI</name>
<organism evidence="3">
    <name type="scientific">Tanacetum cinerariifolium</name>
    <name type="common">Dalmatian daisy</name>
    <name type="synonym">Chrysanthemum cinerariifolium</name>
    <dbReference type="NCBI Taxonomy" id="118510"/>
    <lineage>
        <taxon>Eukaryota</taxon>
        <taxon>Viridiplantae</taxon>
        <taxon>Streptophyta</taxon>
        <taxon>Embryophyta</taxon>
        <taxon>Tracheophyta</taxon>
        <taxon>Spermatophyta</taxon>
        <taxon>Magnoliopsida</taxon>
        <taxon>eudicotyledons</taxon>
        <taxon>Gunneridae</taxon>
        <taxon>Pentapetalae</taxon>
        <taxon>asterids</taxon>
        <taxon>campanulids</taxon>
        <taxon>Asterales</taxon>
        <taxon>Asteraceae</taxon>
        <taxon>Asteroideae</taxon>
        <taxon>Anthemideae</taxon>
        <taxon>Anthemidinae</taxon>
        <taxon>Tanacetum</taxon>
    </lineage>
</organism>
<dbReference type="CDD" id="cd09272">
    <property type="entry name" value="RNase_HI_RT_Ty1"/>
    <property type="match status" value="1"/>
</dbReference>
<dbReference type="Pfam" id="PF14244">
    <property type="entry name" value="Retrotran_gag_3"/>
    <property type="match status" value="1"/>
</dbReference>
<gene>
    <name evidence="3" type="ORF">Tci_014787</name>
</gene>
<dbReference type="EMBL" id="BKCJ010001619">
    <property type="protein sequence ID" value="GEU42809.1"/>
    <property type="molecule type" value="Genomic_DNA"/>
</dbReference>
<comment type="caution">
    <text evidence="3">The sequence shown here is derived from an EMBL/GenBank/DDBJ whole genome shotgun (WGS) entry which is preliminary data.</text>
</comment>
<feature type="domain" description="Reverse transcriptase Ty1/copia-type" evidence="1">
    <location>
        <begin position="176"/>
        <end position="223"/>
    </location>
</feature>
<evidence type="ECO:0000259" key="1">
    <source>
        <dbReference type="Pfam" id="PF07727"/>
    </source>
</evidence>
<dbReference type="PANTHER" id="PTHR11439">
    <property type="entry name" value="GAG-POL-RELATED RETROTRANSPOSON"/>
    <property type="match status" value="1"/>
</dbReference>
<proteinExistence type="predicted"/>
<accession>A0A6L2K1A9</accession>
<evidence type="ECO:0000259" key="2">
    <source>
        <dbReference type="Pfam" id="PF14244"/>
    </source>
</evidence>
<reference evidence="3" key="1">
    <citation type="journal article" date="2019" name="Sci. Rep.">
        <title>Draft genome of Tanacetum cinerariifolium, the natural source of mosquito coil.</title>
        <authorList>
            <person name="Yamashiro T."/>
            <person name="Shiraishi A."/>
            <person name="Satake H."/>
            <person name="Nakayama K."/>
        </authorList>
    </citation>
    <scope>NUCLEOTIDE SEQUENCE</scope>
</reference>
<protein>
    <submittedName>
        <fullName evidence="3">Uncharacterized mitochondrial protein AtMg00810-like</fullName>
    </submittedName>
</protein>